<accession>A0A0F9BT44</accession>
<organism evidence="1">
    <name type="scientific">marine sediment metagenome</name>
    <dbReference type="NCBI Taxonomy" id="412755"/>
    <lineage>
        <taxon>unclassified sequences</taxon>
        <taxon>metagenomes</taxon>
        <taxon>ecological metagenomes</taxon>
    </lineage>
</organism>
<evidence type="ECO:0000313" key="1">
    <source>
        <dbReference type="EMBL" id="KKK93584.1"/>
    </source>
</evidence>
<proteinExistence type="predicted"/>
<dbReference type="AlphaFoldDB" id="A0A0F9BT44"/>
<gene>
    <name evidence="1" type="ORF">LCGC14_2691400</name>
</gene>
<dbReference type="EMBL" id="LAZR01047709">
    <property type="protein sequence ID" value="KKK93584.1"/>
    <property type="molecule type" value="Genomic_DNA"/>
</dbReference>
<protein>
    <submittedName>
        <fullName evidence="1">Uncharacterized protein</fullName>
    </submittedName>
</protein>
<sequence length="90" mass="10236">MIEVHFYNENSKNVVLFKKMMESPPGLGEEIEVLVDPSNTERRVYYEVIHIKTTMAVFETGPQEIKSIVLKEVKANQGQVDISQVQAPSQ</sequence>
<comment type="caution">
    <text evidence="1">The sequence shown here is derived from an EMBL/GenBank/DDBJ whole genome shotgun (WGS) entry which is preliminary data.</text>
</comment>
<name>A0A0F9BT44_9ZZZZ</name>
<reference evidence="1" key="1">
    <citation type="journal article" date="2015" name="Nature">
        <title>Complex archaea that bridge the gap between prokaryotes and eukaryotes.</title>
        <authorList>
            <person name="Spang A."/>
            <person name="Saw J.H."/>
            <person name="Jorgensen S.L."/>
            <person name="Zaremba-Niedzwiedzka K."/>
            <person name="Martijn J."/>
            <person name="Lind A.E."/>
            <person name="van Eijk R."/>
            <person name="Schleper C."/>
            <person name="Guy L."/>
            <person name="Ettema T.J."/>
        </authorList>
    </citation>
    <scope>NUCLEOTIDE SEQUENCE</scope>
</reference>